<protein>
    <submittedName>
        <fullName evidence="2">Uncharacterized protein</fullName>
    </submittedName>
</protein>
<feature type="region of interest" description="Disordered" evidence="1">
    <location>
        <begin position="81"/>
        <end position="119"/>
    </location>
</feature>
<evidence type="ECO:0000256" key="1">
    <source>
        <dbReference type="SAM" id="MobiDB-lite"/>
    </source>
</evidence>
<dbReference type="EMBL" id="GECZ01028691">
    <property type="protein sequence ID" value="JAS41078.1"/>
    <property type="molecule type" value="Transcribed_RNA"/>
</dbReference>
<feature type="non-terminal residue" evidence="2">
    <location>
        <position position="1"/>
    </location>
</feature>
<accession>A0A1B6ET29</accession>
<feature type="non-terminal residue" evidence="2">
    <location>
        <position position="239"/>
    </location>
</feature>
<reference evidence="2" key="1">
    <citation type="submission" date="2015-11" db="EMBL/GenBank/DDBJ databases">
        <title>De novo transcriptome assembly of four potential Pierce s Disease insect vectors from Arizona vineyards.</title>
        <authorList>
            <person name="Tassone E.E."/>
        </authorList>
    </citation>
    <scope>NUCLEOTIDE SEQUENCE</scope>
</reference>
<name>A0A1B6ET29_9HEMI</name>
<dbReference type="AlphaFoldDB" id="A0A1B6ET29"/>
<gene>
    <name evidence="2" type="ORF">g.44631</name>
</gene>
<sequence length="239" mass="25774">RKSKVMPIVAPKPASSRSKRLGGFFTRLASFRFKKKPRTTVATATPTAAAADMYEIVGKRISGQDSHKSDEFLNVQNNHSVIPDKQSDKSEMNGGTKTTSIRGKPPLPIRTSSTSTNASSAYIPRTVRRDDVVSGTATPKSLAHCEIIDRGQRFDNESVSVCGETTVNGGNGRCQVLTMLQQQNGDDNECCGLIETDLDTDVTVITSSSGTATHVKTRSLMNLGFDQHQSNLLSVAAVR</sequence>
<organism evidence="2">
    <name type="scientific">Cuerna arida</name>
    <dbReference type="NCBI Taxonomy" id="1464854"/>
    <lineage>
        <taxon>Eukaryota</taxon>
        <taxon>Metazoa</taxon>
        <taxon>Ecdysozoa</taxon>
        <taxon>Arthropoda</taxon>
        <taxon>Hexapoda</taxon>
        <taxon>Insecta</taxon>
        <taxon>Pterygota</taxon>
        <taxon>Neoptera</taxon>
        <taxon>Paraneoptera</taxon>
        <taxon>Hemiptera</taxon>
        <taxon>Auchenorrhyncha</taxon>
        <taxon>Membracoidea</taxon>
        <taxon>Cicadellidae</taxon>
        <taxon>Cicadellinae</taxon>
        <taxon>Proconiini</taxon>
        <taxon>Cuerna</taxon>
    </lineage>
</organism>
<proteinExistence type="predicted"/>
<evidence type="ECO:0000313" key="2">
    <source>
        <dbReference type="EMBL" id="JAS41078.1"/>
    </source>
</evidence>